<feature type="compositionally biased region" description="Polar residues" evidence="1">
    <location>
        <begin position="622"/>
        <end position="633"/>
    </location>
</feature>
<dbReference type="GO" id="GO:0050839">
    <property type="term" value="F:cell adhesion molecule binding"/>
    <property type="evidence" value="ECO:0007669"/>
    <property type="project" value="TreeGrafter"/>
</dbReference>
<dbReference type="PANTHER" id="PTHR10900:SF124">
    <property type="entry name" value="FI05614P"/>
    <property type="match status" value="1"/>
</dbReference>
<dbReference type="STRING" id="407821.A0A087TT88"/>
<gene>
    <name evidence="3" type="ORF">X975_08310</name>
</gene>
<feature type="compositionally biased region" description="Polar residues" evidence="1">
    <location>
        <begin position="64"/>
        <end position="82"/>
    </location>
</feature>
<dbReference type="PANTHER" id="PTHR10900">
    <property type="entry name" value="PERIOSTIN-RELATED"/>
    <property type="match status" value="1"/>
</dbReference>
<dbReference type="InterPro" id="IPR000782">
    <property type="entry name" value="FAS1_domain"/>
</dbReference>
<name>A0A087TT88_STEMI</name>
<feature type="compositionally biased region" description="Polar residues" evidence="1">
    <location>
        <begin position="593"/>
        <end position="605"/>
    </location>
</feature>
<dbReference type="FunFam" id="2.30.180.10:FF:000032">
    <property type="entry name" value="Fasciclin domain-containing protein, putative"/>
    <property type="match status" value="2"/>
</dbReference>
<evidence type="ECO:0000259" key="2">
    <source>
        <dbReference type="PROSITE" id="PS50213"/>
    </source>
</evidence>
<feature type="compositionally biased region" description="Polar residues" evidence="1">
    <location>
        <begin position="1136"/>
        <end position="1145"/>
    </location>
</feature>
<sequence length="1600" mass="174168">MTFLLSCPTSHSQMVLSMYSIEYYYQQEADCNCRPSSAQQKPSAHVSGGSRPSVVLPQRPSFGQIATTRRPTGQAFTPQTTRPFGPLGGQTVPQGRRPSTPSRIGQSPRPVSSPTHTTRTPYGQAGVQPEPENDISSIGDSGIQSVPGQKRPDQTRTRYPTPSRRVPTPRQPSRITPTQPPRDTFRGQQPQPQSDQDRNYPEQEISPTVTPPPRQTDKWSNRQQTQVPRYPTPSRTQQTTRRPQTTRIYNRVTPSVGQQHGREPSAEGIYTTQSPQQDFHTQKPGAGSSWQQRKQVTTTTKRPSQQQPTFRPSRVPPPPQRRPTQPRPATTTLPSISDQSFESNRQNPSCRRRGDRITPSTQNLPVCPESTPDQCQNQPYNPSDPRPLCPNETETPDCRNVNEPYNPSDTRPLCPSPVPEQDCRPFGQPTYVGDRRPLCSSPPPTQTNCKDPSAPYNPADTRPLCRTTSRPQPTPPRPQINPQPNCRRQDETASLGDNRPICPQETQADCRPFLERPQPGDRRPVCRVNQQPPRIPPSQQQRPQPGSHVTKGQQQPRPPQRQPSYPQSGRYPATQTTRRQQWQTTTKPPQEVFEQTDSPNQSQAGRQPPARVASRPYPPPSGTFQTRPQTGTQPGLRPDQPQIVPQSPAVGSSRPLPPPSGTFQTRPQTDTQSGLQPDQPQAVSEPPQSEFGSHPSQPQSGSYPAQPSSGISQPQSPVSRPGSRPSPSGPYTGSRPQPGIGLSPPRSSPPPRGTFTTRPQSGFTQAPPRGTLPAVNQPQTPGRQPSSDVGPGSQIFSPQRQPVVHQGQRTTSRTQYPGRVSTTPRVPISVTGTSTASGEDTRRTLYEIVEDPALLIRGQPVKMTKIFDLFHKAGIENVLTGPGPTTVFLPSDDAFSTLPQGVVDQLEENPELLRQVLLYHVTSTEILPSDQGESYVVPSLEGTQLVITMLNGGRLILISGAKAIAVTRANNGIFYVINQLLYPLPHQNIVGAIQSRPDLSTLAFLLPLSGLMDLLQGQTPYTFLAPTDNAFAQLPPAVYDELTRNTTALQELLLNHITEGAHYGREFLTGGTFPSLRGGKLKFQVVSYGYQVNDVNIKTPEIVTGTGIIHLIDQVLLDEQDLEFITRVENSVSGLGISPENNAQQPPIGGQQPSYGRIPAVGRTPAQGQSVPGQRLGAGQSPSGQIPVTGQHSAVQRPTTGQHSPTGQRPASGQNSPTGQRPATGQHTVRQGLTPGQPQVTGLQPSVGQRQDSGYRSPTGQRPATSQITGSGHTSFGGQITTIHQSRPSGHTSSRGQYPSSGQSSSSGQNEFQPQPLPAGVQGHGGGSSTNVADLARSMGLNKFANWITNTGLLEKIHDGGVYTVFAPTDDAISSLPQEMTYSIDSDPQQVKSLLQYHIIPQSINVNSLTNEETTSTLLQGKTIRFNVYENKHCNCKQMVTASGTPIGDALATMGSVQVIPVTQVLYQPTGNLLNIIEASPILRNLSEAVRTARLTWVLSGTGPMTIFAPSDTAFQSLTQEERKTLIDDKKAFADLLKRHIVRGTYFSSGVQEDQEKKSESGQPLILSLQEGIMTVNSVPVTYSDITALNGVLHVIDQFL</sequence>
<dbReference type="EMBL" id="KK116629">
    <property type="protein sequence ID" value="KFM68327.1"/>
    <property type="molecule type" value="Genomic_DNA"/>
</dbReference>
<dbReference type="SMART" id="SM00554">
    <property type="entry name" value="FAS1"/>
    <property type="match status" value="4"/>
</dbReference>
<feature type="compositionally biased region" description="Polar residues" evidence="1">
    <location>
        <begin position="1180"/>
        <end position="1292"/>
    </location>
</feature>
<evidence type="ECO:0000313" key="3">
    <source>
        <dbReference type="EMBL" id="KFM68327.1"/>
    </source>
</evidence>
<accession>A0A087TT88</accession>
<feature type="domain" description="FAS1" evidence="2">
    <location>
        <begin position="986"/>
        <end position="1116"/>
    </location>
</feature>
<feature type="compositionally biased region" description="Polar residues" evidence="1">
    <location>
        <begin position="270"/>
        <end position="279"/>
    </location>
</feature>
<protein>
    <submittedName>
        <fullName evidence="3">Transforming growth factor-beta-induced protein ig-h3</fullName>
    </submittedName>
</protein>
<feature type="region of interest" description="Disordered" evidence="1">
    <location>
        <begin position="1136"/>
        <end position="1331"/>
    </location>
</feature>
<dbReference type="GO" id="GO:0030198">
    <property type="term" value="P:extracellular matrix organization"/>
    <property type="evidence" value="ECO:0007669"/>
    <property type="project" value="TreeGrafter"/>
</dbReference>
<feature type="compositionally biased region" description="Polar residues" evidence="1">
    <location>
        <begin position="807"/>
        <end position="838"/>
    </location>
</feature>
<feature type="compositionally biased region" description="Low complexity" evidence="1">
    <location>
        <begin position="562"/>
        <end position="586"/>
    </location>
</feature>
<dbReference type="OMA" id="YGYQVNE"/>
<feature type="compositionally biased region" description="Polar residues" evidence="1">
    <location>
        <begin position="774"/>
        <end position="787"/>
    </location>
</feature>
<feature type="region of interest" description="Disordered" evidence="1">
    <location>
        <begin position="33"/>
        <end position="838"/>
    </location>
</feature>
<dbReference type="PROSITE" id="PS50213">
    <property type="entry name" value="FAS1"/>
    <property type="match status" value="4"/>
</dbReference>
<evidence type="ECO:0000313" key="4">
    <source>
        <dbReference type="Proteomes" id="UP000054359"/>
    </source>
</evidence>
<feature type="compositionally biased region" description="Low complexity" evidence="1">
    <location>
        <begin position="1293"/>
        <end position="1309"/>
    </location>
</feature>
<feature type="compositionally biased region" description="Pro residues" evidence="1">
    <location>
        <begin position="472"/>
        <end position="481"/>
    </location>
</feature>
<dbReference type="Pfam" id="PF02469">
    <property type="entry name" value="Fasciclin"/>
    <property type="match status" value="4"/>
</dbReference>
<feature type="compositionally biased region" description="Low complexity" evidence="1">
    <location>
        <begin position="706"/>
        <end position="745"/>
    </location>
</feature>
<feature type="compositionally biased region" description="Basic and acidic residues" evidence="1">
    <location>
        <begin position="512"/>
        <end position="524"/>
    </location>
</feature>
<dbReference type="OrthoDB" id="286301at2759"/>
<dbReference type="Proteomes" id="UP000054359">
    <property type="component" value="Unassembled WGS sequence"/>
</dbReference>
<dbReference type="SUPFAM" id="SSF82153">
    <property type="entry name" value="FAS1 domain"/>
    <property type="match status" value="4"/>
</dbReference>
<dbReference type="InterPro" id="IPR036378">
    <property type="entry name" value="FAS1_dom_sf"/>
</dbReference>
<dbReference type="GO" id="GO:0005615">
    <property type="term" value="C:extracellular space"/>
    <property type="evidence" value="ECO:0007669"/>
    <property type="project" value="TreeGrafter"/>
</dbReference>
<proteinExistence type="predicted"/>
<evidence type="ECO:0000256" key="1">
    <source>
        <dbReference type="SAM" id="MobiDB-lite"/>
    </source>
</evidence>
<feature type="compositionally biased region" description="Polar residues" evidence="1">
    <location>
        <begin position="371"/>
        <end position="381"/>
    </location>
</feature>
<dbReference type="InterPro" id="IPR050904">
    <property type="entry name" value="Adhesion/Biosynth-related"/>
</dbReference>
<feature type="domain" description="FAS1" evidence="2">
    <location>
        <begin position="1470"/>
        <end position="1600"/>
    </location>
</feature>
<feature type="compositionally biased region" description="Polar residues" evidence="1">
    <location>
        <begin position="91"/>
        <end position="121"/>
    </location>
</feature>
<feature type="domain" description="FAS1" evidence="2">
    <location>
        <begin position="850"/>
        <end position="981"/>
    </location>
</feature>
<feature type="compositionally biased region" description="Low complexity" evidence="1">
    <location>
        <begin position="228"/>
        <end position="247"/>
    </location>
</feature>
<organism evidence="3 4">
    <name type="scientific">Stegodyphus mimosarum</name>
    <name type="common">African social velvet spider</name>
    <dbReference type="NCBI Taxonomy" id="407821"/>
    <lineage>
        <taxon>Eukaryota</taxon>
        <taxon>Metazoa</taxon>
        <taxon>Ecdysozoa</taxon>
        <taxon>Arthropoda</taxon>
        <taxon>Chelicerata</taxon>
        <taxon>Arachnida</taxon>
        <taxon>Araneae</taxon>
        <taxon>Araneomorphae</taxon>
        <taxon>Entelegynae</taxon>
        <taxon>Eresoidea</taxon>
        <taxon>Eresidae</taxon>
        <taxon>Stegodyphus</taxon>
    </lineage>
</organism>
<feature type="non-terminal residue" evidence="3">
    <location>
        <position position="1600"/>
    </location>
</feature>
<reference evidence="3 4" key="1">
    <citation type="submission" date="2013-11" db="EMBL/GenBank/DDBJ databases">
        <title>Genome sequencing of Stegodyphus mimosarum.</title>
        <authorList>
            <person name="Bechsgaard J."/>
        </authorList>
    </citation>
    <scope>NUCLEOTIDE SEQUENCE [LARGE SCALE GENOMIC DNA]</scope>
</reference>
<feature type="compositionally biased region" description="Polar residues" evidence="1">
    <location>
        <begin position="661"/>
        <end position="705"/>
    </location>
</feature>
<feature type="domain" description="FAS1" evidence="2">
    <location>
        <begin position="1328"/>
        <end position="1464"/>
    </location>
</feature>
<feature type="compositionally biased region" description="Low complexity" evidence="1">
    <location>
        <begin position="134"/>
        <end position="143"/>
    </location>
</feature>
<dbReference type="Gene3D" id="2.30.180.10">
    <property type="entry name" value="FAS1 domain"/>
    <property type="match status" value="4"/>
</dbReference>
<feature type="compositionally biased region" description="Polar residues" evidence="1">
    <location>
        <begin position="335"/>
        <end position="349"/>
    </location>
</feature>
<feature type="compositionally biased region" description="Polar residues" evidence="1">
    <location>
        <begin position="288"/>
        <end position="306"/>
    </location>
</feature>
<dbReference type="GO" id="GO:0007155">
    <property type="term" value="P:cell adhesion"/>
    <property type="evidence" value="ECO:0007669"/>
    <property type="project" value="TreeGrafter"/>
</dbReference>
<dbReference type="GO" id="GO:0031012">
    <property type="term" value="C:extracellular matrix"/>
    <property type="evidence" value="ECO:0007669"/>
    <property type="project" value="TreeGrafter"/>
</dbReference>
<keyword evidence="4" id="KW-1185">Reference proteome</keyword>